<dbReference type="AlphaFoldDB" id="A0A2U9CNA5"/>
<proteinExistence type="predicted"/>
<keyword evidence="4" id="KW-1185">Reference proteome</keyword>
<feature type="region of interest" description="Disordered" evidence="2">
    <location>
        <begin position="89"/>
        <end position="109"/>
    </location>
</feature>
<name>A0A2U9CNA5_SCOMX</name>
<evidence type="ECO:0000256" key="1">
    <source>
        <dbReference type="ARBA" id="ARBA00023118"/>
    </source>
</evidence>
<keyword evidence="1" id="KW-0051">Antiviral defense</keyword>
<protein>
    <submittedName>
        <fullName evidence="3">Uncharacterized protein</fullName>
    </submittedName>
</protein>
<organism evidence="3 4">
    <name type="scientific">Scophthalmus maximus</name>
    <name type="common">Turbot</name>
    <name type="synonym">Psetta maxima</name>
    <dbReference type="NCBI Taxonomy" id="52904"/>
    <lineage>
        <taxon>Eukaryota</taxon>
        <taxon>Metazoa</taxon>
        <taxon>Chordata</taxon>
        <taxon>Craniata</taxon>
        <taxon>Vertebrata</taxon>
        <taxon>Euteleostomi</taxon>
        <taxon>Actinopterygii</taxon>
        <taxon>Neopterygii</taxon>
        <taxon>Teleostei</taxon>
        <taxon>Neoteleostei</taxon>
        <taxon>Acanthomorphata</taxon>
        <taxon>Carangaria</taxon>
        <taxon>Pleuronectiformes</taxon>
        <taxon>Pleuronectoidei</taxon>
        <taxon>Scophthalmidae</taxon>
        <taxon>Scophthalmus</taxon>
    </lineage>
</organism>
<dbReference type="GO" id="GO:0051607">
    <property type="term" value="P:defense response to virus"/>
    <property type="evidence" value="ECO:0007669"/>
    <property type="project" value="UniProtKB-KW"/>
</dbReference>
<gene>
    <name evidence="3" type="ORF">SMAX5B_020599</name>
</gene>
<dbReference type="EMBL" id="CP026260">
    <property type="protein sequence ID" value="AWP18035.1"/>
    <property type="molecule type" value="Genomic_DNA"/>
</dbReference>
<accession>A0A2U9CNA5</accession>
<feature type="compositionally biased region" description="Basic and acidic residues" evidence="2">
    <location>
        <begin position="89"/>
        <end position="101"/>
    </location>
</feature>
<evidence type="ECO:0000256" key="2">
    <source>
        <dbReference type="SAM" id="MobiDB-lite"/>
    </source>
</evidence>
<dbReference type="NCBIfam" id="TIGR02593">
    <property type="entry name" value="CRISPR_cas5"/>
    <property type="match status" value="1"/>
</dbReference>
<reference evidence="3 4" key="1">
    <citation type="submission" date="2017-12" db="EMBL/GenBank/DDBJ databases">
        <title>Integrating genomic resources of turbot (Scophthalmus maximus) in depth evaluation of genetic and physical mapping variation across individuals.</title>
        <authorList>
            <person name="Martinez P."/>
        </authorList>
    </citation>
    <scope>NUCLEOTIDE SEQUENCE [LARGE SCALE GENOMIC DNA]</scope>
</reference>
<dbReference type="InterPro" id="IPR013422">
    <property type="entry name" value="CRISPR-assoc_prot_Cas5_N"/>
</dbReference>
<sequence length="109" mass="12448">MTVNLQISFEAFDERGFKTVKVNRMETEHICYPVNKEPTDLPNSLDHRVIEPRGNYDLRATVGTSALLELYELPLLWLAHFKTDFCKDSARPTEPNPEKTAARGIITTI</sequence>
<dbReference type="Proteomes" id="UP000246464">
    <property type="component" value="Chromosome 18"/>
</dbReference>
<evidence type="ECO:0000313" key="4">
    <source>
        <dbReference type="Proteomes" id="UP000246464"/>
    </source>
</evidence>
<evidence type="ECO:0000313" key="3">
    <source>
        <dbReference type="EMBL" id="AWP18035.1"/>
    </source>
</evidence>